<dbReference type="InterPro" id="IPR001509">
    <property type="entry name" value="Epimerase_deHydtase"/>
</dbReference>
<dbReference type="SUPFAM" id="SSF51735">
    <property type="entry name" value="NAD(P)-binding Rossmann-fold domains"/>
    <property type="match status" value="1"/>
</dbReference>
<dbReference type="EMBL" id="BAAAFE010000007">
    <property type="protein sequence ID" value="GAA0864156.1"/>
    <property type="molecule type" value="Genomic_DNA"/>
</dbReference>
<dbReference type="PRINTS" id="PR01713">
    <property type="entry name" value="NUCEPIMERASE"/>
</dbReference>
<keyword evidence="4" id="KW-1185">Reference proteome</keyword>
<dbReference type="RefSeq" id="WP_215353259.1">
    <property type="nucleotide sequence ID" value="NZ_BAAAFE010000007.1"/>
</dbReference>
<sequence length="336" mass="37232">MTVLVTGIAGFIGMHTAARLLRRGEAVVGIDNFNDYYPARLKEARIAELEKLGGNLTVHRVDVGDEPVLASSLEGAAFDRIVHLAAQAGVRYSLDNPAAYVRANLAGHLNILELARHRGVRHLVYASSSSVYGANKTMPFRVEDRVDHPISLYAATKRADELMSETYAHLFRIPQTGLRFFTVYGPWGRPDMALWKFTDAILADRPIDVFNHGEMRRDFTYIDDIVDGVIRSLDNPPADDGLEKAGGFRTPHRLYNIGNNRPEPLMELIAAIERACGRKARLNMLPMQDGDVPATYADIAAISDELGYRPSTRIDVGVPRFVDWFRDFGPLGGPSA</sequence>
<keyword evidence="1" id="KW-0520">NAD</keyword>
<dbReference type="InterPro" id="IPR036291">
    <property type="entry name" value="NAD(P)-bd_dom_sf"/>
</dbReference>
<comment type="caution">
    <text evidence="3">The sequence shown here is derived from an EMBL/GenBank/DDBJ whole genome shotgun (WGS) entry which is preliminary data.</text>
</comment>
<organism evidence="3 4">
    <name type="scientific">Sphingopyxis soli</name>
    <dbReference type="NCBI Taxonomy" id="592051"/>
    <lineage>
        <taxon>Bacteria</taxon>
        <taxon>Pseudomonadati</taxon>
        <taxon>Pseudomonadota</taxon>
        <taxon>Alphaproteobacteria</taxon>
        <taxon>Sphingomonadales</taxon>
        <taxon>Sphingomonadaceae</taxon>
        <taxon>Sphingopyxis</taxon>
    </lineage>
</organism>
<evidence type="ECO:0000259" key="2">
    <source>
        <dbReference type="Pfam" id="PF01370"/>
    </source>
</evidence>
<name>A0ABP3XER8_9SPHN</name>
<dbReference type="Proteomes" id="UP001500738">
    <property type="component" value="Unassembled WGS sequence"/>
</dbReference>
<reference evidence="4" key="1">
    <citation type="journal article" date="2019" name="Int. J. Syst. Evol. Microbiol.">
        <title>The Global Catalogue of Microorganisms (GCM) 10K type strain sequencing project: providing services to taxonomists for standard genome sequencing and annotation.</title>
        <authorList>
            <consortium name="The Broad Institute Genomics Platform"/>
            <consortium name="The Broad Institute Genome Sequencing Center for Infectious Disease"/>
            <person name="Wu L."/>
            <person name="Ma J."/>
        </authorList>
    </citation>
    <scope>NUCLEOTIDE SEQUENCE [LARGE SCALE GENOMIC DNA]</scope>
    <source>
        <strain evidence="4">JCM 15910</strain>
    </source>
</reference>
<dbReference type="PANTHER" id="PTHR43574">
    <property type="entry name" value="EPIMERASE-RELATED"/>
    <property type="match status" value="1"/>
</dbReference>
<proteinExistence type="predicted"/>
<evidence type="ECO:0000313" key="3">
    <source>
        <dbReference type="EMBL" id="GAA0864156.1"/>
    </source>
</evidence>
<accession>A0ABP3XER8</accession>
<feature type="domain" description="NAD-dependent epimerase/dehydratase" evidence="2">
    <location>
        <begin position="3"/>
        <end position="239"/>
    </location>
</feature>
<protein>
    <submittedName>
        <fullName evidence="3">NAD-dependent epimerase</fullName>
    </submittedName>
</protein>
<dbReference type="Pfam" id="PF01370">
    <property type="entry name" value="Epimerase"/>
    <property type="match status" value="1"/>
</dbReference>
<dbReference type="Gene3D" id="3.40.50.720">
    <property type="entry name" value="NAD(P)-binding Rossmann-like Domain"/>
    <property type="match status" value="1"/>
</dbReference>
<evidence type="ECO:0000313" key="4">
    <source>
        <dbReference type="Proteomes" id="UP001500738"/>
    </source>
</evidence>
<evidence type="ECO:0000256" key="1">
    <source>
        <dbReference type="ARBA" id="ARBA00023027"/>
    </source>
</evidence>
<gene>
    <name evidence="3" type="ORF">GCM10009115_17550</name>
</gene>